<name>A0AAX4JGA7_9MICR</name>
<keyword evidence="5" id="KW-0804">Transcription</keyword>
<dbReference type="InterPro" id="IPR019775">
    <property type="entry name" value="WD40_repeat_CS"/>
</dbReference>
<protein>
    <submittedName>
        <fullName evidence="7">Polycomb protein EED</fullName>
    </submittedName>
</protein>
<dbReference type="PROSITE" id="PS50082">
    <property type="entry name" value="WD_REPEATS_2"/>
    <property type="match status" value="2"/>
</dbReference>
<dbReference type="AlphaFoldDB" id="A0AAX4JGA7"/>
<dbReference type="KEGG" id="vnx:VNE69_11144"/>
<dbReference type="SUPFAM" id="SSF50978">
    <property type="entry name" value="WD40 repeat-like"/>
    <property type="match status" value="1"/>
</dbReference>
<keyword evidence="4" id="KW-0805">Transcription regulation</keyword>
<proteinExistence type="inferred from homology"/>
<feature type="repeat" description="WD" evidence="6">
    <location>
        <begin position="107"/>
        <end position="132"/>
    </location>
</feature>
<dbReference type="InterPro" id="IPR015943">
    <property type="entry name" value="WD40/YVTN_repeat-like_dom_sf"/>
</dbReference>
<evidence type="ECO:0000313" key="7">
    <source>
        <dbReference type="EMBL" id="WUR04981.1"/>
    </source>
</evidence>
<keyword evidence="3" id="KW-0677">Repeat</keyword>
<dbReference type="InterPro" id="IPR001680">
    <property type="entry name" value="WD40_rpt"/>
</dbReference>
<dbReference type="PROSITE" id="PS00678">
    <property type="entry name" value="WD_REPEATS_1"/>
    <property type="match status" value="1"/>
</dbReference>
<evidence type="ECO:0000256" key="4">
    <source>
        <dbReference type="ARBA" id="ARBA00023015"/>
    </source>
</evidence>
<dbReference type="InterPro" id="IPR036322">
    <property type="entry name" value="WD40_repeat_dom_sf"/>
</dbReference>
<feature type="repeat" description="WD" evidence="6">
    <location>
        <begin position="133"/>
        <end position="172"/>
    </location>
</feature>
<organism evidence="7 8">
    <name type="scientific">Vairimorpha necatrix</name>
    <dbReference type="NCBI Taxonomy" id="6039"/>
    <lineage>
        <taxon>Eukaryota</taxon>
        <taxon>Fungi</taxon>
        <taxon>Fungi incertae sedis</taxon>
        <taxon>Microsporidia</taxon>
        <taxon>Nosematidae</taxon>
        <taxon>Vairimorpha</taxon>
    </lineage>
</organism>
<dbReference type="Proteomes" id="UP001334084">
    <property type="component" value="Chromosome 11"/>
</dbReference>
<dbReference type="GeneID" id="90542818"/>
<evidence type="ECO:0000313" key="8">
    <source>
        <dbReference type="Proteomes" id="UP001334084"/>
    </source>
</evidence>
<evidence type="ECO:0000256" key="5">
    <source>
        <dbReference type="ARBA" id="ARBA00023163"/>
    </source>
</evidence>
<accession>A0AAX4JGA7</accession>
<evidence type="ECO:0000256" key="1">
    <source>
        <dbReference type="ARBA" id="ARBA00008075"/>
    </source>
</evidence>
<dbReference type="PROSITE" id="PS50294">
    <property type="entry name" value="WD_REPEATS_REGION"/>
    <property type="match status" value="1"/>
</dbReference>
<dbReference type="SMART" id="SM00320">
    <property type="entry name" value="WD40"/>
    <property type="match status" value="2"/>
</dbReference>
<dbReference type="InterPro" id="IPR051243">
    <property type="entry name" value="PcG_WD-repeat"/>
</dbReference>
<dbReference type="EMBL" id="CP142736">
    <property type="protein sequence ID" value="WUR04981.1"/>
    <property type="molecule type" value="Genomic_DNA"/>
</dbReference>
<dbReference type="PANTHER" id="PTHR10253">
    <property type="entry name" value="POLYCOMB PROTEIN"/>
    <property type="match status" value="1"/>
</dbReference>
<reference evidence="7" key="1">
    <citation type="journal article" date="2024" name="BMC Genomics">
        <title>Functional annotation of a divergent genome using sequence and structure-based similarity.</title>
        <authorList>
            <person name="Svedberg D."/>
            <person name="Winiger R.R."/>
            <person name="Berg A."/>
            <person name="Sharma H."/>
            <person name="Tellgren-Roth C."/>
            <person name="Debrunner-Vossbrinck B.A."/>
            <person name="Vossbrinck C.R."/>
            <person name="Barandun J."/>
        </authorList>
    </citation>
    <scope>NUCLEOTIDE SEQUENCE</scope>
    <source>
        <strain evidence="7">Illinois isolate</strain>
    </source>
</reference>
<keyword evidence="8" id="KW-1185">Reference proteome</keyword>
<gene>
    <name evidence="7" type="ORF">VNE69_11144</name>
</gene>
<evidence type="ECO:0000256" key="3">
    <source>
        <dbReference type="ARBA" id="ARBA00022737"/>
    </source>
</evidence>
<comment type="similarity">
    <text evidence="1">Belongs to the WD repeat ESC family.</text>
</comment>
<evidence type="ECO:0000256" key="6">
    <source>
        <dbReference type="PROSITE-ProRule" id="PRU00221"/>
    </source>
</evidence>
<evidence type="ECO:0000256" key="2">
    <source>
        <dbReference type="ARBA" id="ARBA00022574"/>
    </source>
</evidence>
<dbReference type="Pfam" id="PF00400">
    <property type="entry name" value="WD40"/>
    <property type="match status" value="2"/>
</dbReference>
<dbReference type="RefSeq" id="XP_065331126.1">
    <property type="nucleotide sequence ID" value="XM_065475054.1"/>
</dbReference>
<dbReference type="Gene3D" id="2.130.10.10">
    <property type="entry name" value="YVTN repeat-like/Quinoprotein amine dehydrogenase"/>
    <property type="match status" value="1"/>
</dbReference>
<keyword evidence="2 6" id="KW-0853">WD repeat</keyword>
<sequence>MTNKLYISECNLKVIRSHPTKNILVALGQRTIVILQMINNNLVIKMRFVDENEKEFYSCLDFLDYNDKFYVVFGGKCGIIKILDLTIGKFYGFIDAHEEITDIKVMGTLIASCGTDLSIKIWDFNTFKCINTFTGHDEVVLKLDLKDDLLVSAGMDQKILIWDIKKSPSYEPMFIIENLHKELILKTFFYGTLIIALTKDNMITICRINDTGKESSNRNFLLIKTLHYADIVDIDIMEHSLICFSQSIGLFMIDLLSILDTVKVKHIEKSSDLGLCVTSNKKNIFVLYEDNLIEAFQIN</sequence>